<dbReference type="GO" id="GO:0003676">
    <property type="term" value="F:nucleic acid binding"/>
    <property type="evidence" value="ECO:0007669"/>
    <property type="project" value="InterPro"/>
</dbReference>
<dbReference type="AlphaFoldDB" id="A0A812MWF4"/>
<comment type="caution">
    <text evidence="3">The sequence shown here is derived from an EMBL/GenBank/DDBJ whole genome shotgun (WGS) entry which is preliminary data.</text>
</comment>
<evidence type="ECO:0000313" key="3">
    <source>
        <dbReference type="EMBL" id="CAE7267830.1"/>
    </source>
</evidence>
<organism evidence="3 4">
    <name type="scientific">Symbiodinium natans</name>
    <dbReference type="NCBI Taxonomy" id="878477"/>
    <lineage>
        <taxon>Eukaryota</taxon>
        <taxon>Sar</taxon>
        <taxon>Alveolata</taxon>
        <taxon>Dinophyceae</taxon>
        <taxon>Suessiales</taxon>
        <taxon>Symbiodiniaceae</taxon>
        <taxon>Symbiodinium</taxon>
    </lineage>
</organism>
<name>A0A812MWF4_9DINO</name>
<accession>A0A812MWF4</accession>
<feature type="region of interest" description="Disordered" evidence="1">
    <location>
        <begin position="25"/>
        <end position="51"/>
    </location>
</feature>
<dbReference type="InterPro" id="IPR002059">
    <property type="entry name" value="CSP_DNA-bd"/>
</dbReference>
<dbReference type="EMBL" id="CAJNDS010001616">
    <property type="protein sequence ID" value="CAE7267830.1"/>
    <property type="molecule type" value="Genomic_DNA"/>
</dbReference>
<keyword evidence="4" id="KW-1185">Reference proteome</keyword>
<reference evidence="3" key="1">
    <citation type="submission" date="2021-02" db="EMBL/GenBank/DDBJ databases">
        <authorList>
            <person name="Dougan E. K."/>
            <person name="Rhodes N."/>
            <person name="Thang M."/>
            <person name="Chan C."/>
        </authorList>
    </citation>
    <scope>NUCLEOTIDE SEQUENCE</scope>
</reference>
<sequence length="268" mass="29236">MQGWPGQPSGLRGAQAANLPLAFQAMAADAAEEQEPSSKRQRSQDNAEMFPCQGGWPGAFGEGCGGSCGSGYGGASSSCSGAGGLDPMAGCACSGLGWGACGGMNPIQLAQMQQMAQMAMAAFATKAPDWKEDSAPENPHVEERYYGVIRDYNESQGFGFIECEDAKWRYGMDVFIHRRQMFGLAKGDEVSFVIVRNSQGQPQARHVIKKEETARILEKRKDREKREAEKLQAKKQASEKVFTPSTMEGKVMSEEEARRFQKSLKRGR</sequence>
<feature type="region of interest" description="Disordered" evidence="1">
    <location>
        <begin position="218"/>
        <end position="268"/>
    </location>
</feature>
<proteinExistence type="predicted"/>
<dbReference type="Proteomes" id="UP000604046">
    <property type="component" value="Unassembled WGS sequence"/>
</dbReference>
<feature type="domain" description="CSD" evidence="2">
    <location>
        <begin position="144"/>
        <end position="209"/>
    </location>
</feature>
<dbReference type="InterPro" id="IPR011129">
    <property type="entry name" value="CSD"/>
</dbReference>
<dbReference type="Gene3D" id="2.40.50.140">
    <property type="entry name" value="Nucleic acid-binding proteins"/>
    <property type="match status" value="1"/>
</dbReference>
<evidence type="ECO:0000313" key="4">
    <source>
        <dbReference type="Proteomes" id="UP000604046"/>
    </source>
</evidence>
<feature type="compositionally biased region" description="Basic and acidic residues" evidence="1">
    <location>
        <begin position="36"/>
        <end position="45"/>
    </location>
</feature>
<evidence type="ECO:0000259" key="2">
    <source>
        <dbReference type="PROSITE" id="PS51857"/>
    </source>
</evidence>
<dbReference type="Pfam" id="PF00313">
    <property type="entry name" value="CSD"/>
    <property type="match status" value="1"/>
</dbReference>
<dbReference type="PROSITE" id="PS51857">
    <property type="entry name" value="CSD_2"/>
    <property type="match status" value="1"/>
</dbReference>
<protein>
    <recommendedName>
        <fullName evidence="2">CSD domain-containing protein</fullName>
    </recommendedName>
</protein>
<dbReference type="SMART" id="SM00357">
    <property type="entry name" value="CSP"/>
    <property type="match status" value="1"/>
</dbReference>
<gene>
    <name evidence="3" type="ORF">SNAT2548_LOCUS14203</name>
</gene>
<dbReference type="InterPro" id="IPR012340">
    <property type="entry name" value="NA-bd_OB-fold"/>
</dbReference>
<evidence type="ECO:0000256" key="1">
    <source>
        <dbReference type="SAM" id="MobiDB-lite"/>
    </source>
</evidence>
<dbReference type="SUPFAM" id="SSF50249">
    <property type="entry name" value="Nucleic acid-binding proteins"/>
    <property type="match status" value="1"/>
</dbReference>
<feature type="compositionally biased region" description="Basic and acidic residues" evidence="1">
    <location>
        <begin position="218"/>
        <end position="238"/>
    </location>
</feature>